<organism evidence="2 3">
    <name type="scientific">Rossellomorea aquimaris</name>
    <dbReference type="NCBI Taxonomy" id="189382"/>
    <lineage>
        <taxon>Bacteria</taxon>
        <taxon>Bacillati</taxon>
        <taxon>Bacillota</taxon>
        <taxon>Bacilli</taxon>
        <taxon>Bacillales</taxon>
        <taxon>Bacillaceae</taxon>
        <taxon>Rossellomorea</taxon>
    </lineage>
</organism>
<keyword evidence="3" id="KW-1185">Reference proteome</keyword>
<feature type="domain" description="N-acetyltransferase" evidence="1">
    <location>
        <begin position="3"/>
        <end position="151"/>
    </location>
</feature>
<dbReference type="PANTHER" id="PTHR43415:SF3">
    <property type="entry name" value="GNAT-FAMILY ACETYLTRANSFERASE"/>
    <property type="match status" value="1"/>
</dbReference>
<sequence length="155" mass="17482">MTYKFEKMTQKEAVDIAYGWHYEGDYAFYDMEADEEDLAEFLNPESRGDTVFTVFKETEAVGYFSITRPEKGVCDIGLGMRPDLTGNGMGAGFLKAGLSFVIDEFKADKITLSVAAFNQRAIKVYEKNGFTAIDAFIQETNGGTYEFLRMEYNVV</sequence>
<dbReference type="Pfam" id="PF13302">
    <property type="entry name" value="Acetyltransf_3"/>
    <property type="match status" value="1"/>
</dbReference>
<dbReference type="InterPro" id="IPR000182">
    <property type="entry name" value="GNAT_dom"/>
</dbReference>
<dbReference type="OrthoDB" id="423921at2"/>
<evidence type="ECO:0000259" key="1">
    <source>
        <dbReference type="PROSITE" id="PS51186"/>
    </source>
</evidence>
<dbReference type="AlphaFoldDB" id="A0A1J6W362"/>
<accession>A0A1J6W362</accession>
<dbReference type="SUPFAM" id="SSF55729">
    <property type="entry name" value="Acyl-CoA N-acyltransferases (Nat)"/>
    <property type="match status" value="1"/>
</dbReference>
<evidence type="ECO:0000313" key="2">
    <source>
        <dbReference type="EMBL" id="OIU72590.1"/>
    </source>
</evidence>
<reference evidence="2 3" key="1">
    <citation type="submission" date="2016-09" db="EMBL/GenBank/DDBJ databases">
        <title>Bacillus aquimaris SAMM genome sequence reveals colonization and biosurfactant production capacities.</title>
        <authorList>
            <person name="Waghmode S.R."/>
            <person name="Suryavanshi M.V."/>
        </authorList>
    </citation>
    <scope>NUCLEOTIDE SEQUENCE [LARGE SCALE GENOMIC DNA]</scope>
    <source>
        <strain evidence="2 3">SAMM</strain>
    </source>
</reference>
<comment type="caution">
    <text evidence="2">The sequence shown here is derived from an EMBL/GenBank/DDBJ whole genome shotgun (WGS) entry which is preliminary data.</text>
</comment>
<dbReference type="RefSeq" id="WP_071618233.1">
    <property type="nucleotide sequence ID" value="NZ_MINN01000074.1"/>
</dbReference>
<dbReference type="EMBL" id="MINN01000074">
    <property type="protein sequence ID" value="OIU72590.1"/>
    <property type="molecule type" value="Genomic_DNA"/>
</dbReference>
<proteinExistence type="predicted"/>
<dbReference type="PROSITE" id="PS51186">
    <property type="entry name" value="GNAT"/>
    <property type="match status" value="1"/>
</dbReference>
<gene>
    <name evidence="2" type="ORF">BHE18_03910</name>
</gene>
<dbReference type="Proteomes" id="UP000182062">
    <property type="component" value="Unassembled WGS sequence"/>
</dbReference>
<dbReference type="PANTHER" id="PTHR43415">
    <property type="entry name" value="SPERMIDINE N(1)-ACETYLTRANSFERASE"/>
    <property type="match status" value="1"/>
</dbReference>
<keyword evidence="2" id="KW-0808">Transferase</keyword>
<dbReference type="GO" id="GO:0016747">
    <property type="term" value="F:acyltransferase activity, transferring groups other than amino-acyl groups"/>
    <property type="evidence" value="ECO:0007669"/>
    <property type="project" value="InterPro"/>
</dbReference>
<protein>
    <submittedName>
        <fullName evidence="2">GNAT family N-acetyltransferase</fullName>
    </submittedName>
</protein>
<dbReference type="InterPro" id="IPR016181">
    <property type="entry name" value="Acyl_CoA_acyltransferase"/>
</dbReference>
<evidence type="ECO:0000313" key="3">
    <source>
        <dbReference type="Proteomes" id="UP000182062"/>
    </source>
</evidence>
<name>A0A1J6W362_9BACI</name>
<dbReference type="Gene3D" id="3.40.630.30">
    <property type="match status" value="1"/>
</dbReference>